<protein>
    <submittedName>
        <fullName evidence="6">AAEL001691-PA</fullName>
    </submittedName>
</protein>
<evidence type="ECO:0000256" key="3">
    <source>
        <dbReference type="ARBA" id="ARBA00022989"/>
    </source>
</evidence>
<dbReference type="AlphaFoldDB" id="A0A1S4EZP0"/>
<dbReference type="GO" id="GO:0022857">
    <property type="term" value="F:transmembrane transporter activity"/>
    <property type="evidence" value="ECO:0007669"/>
    <property type="project" value="InterPro"/>
</dbReference>
<feature type="transmembrane region" description="Helical" evidence="5">
    <location>
        <begin position="191"/>
        <end position="213"/>
    </location>
</feature>
<reference evidence="6" key="2">
    <citation type="journal article" date="2007" name="Science">
        <title>Genome sequence of Aedes aegypti, a major arbovirus vector.</title>
        <authorList>
            <person name="Nene V."/>
            <person name="Wortman J.R."/>
            <person name="Lawson D."/>
            <person name="Haas B."/>
            <person name="Kodira C."/>
            <person name="Tu Z.J."/>
            <person name="Loftus B."/>
            <person name="Xi Z."/>
            <person name="Megy K."/>
            <person name="Grabherr M."/>
            <person name="Ren Q."/>
            <person name="Zdobnov E.M."/>
            <person name="Lobo N.F."/>
            <person name="Campbell K.S."/>
            <person name="Brown S.E."/>
            <person name="Bonaldo M.F."/>
            <person name="Zhu J."/>
            <person name="Sinkins S.P."/>
            <person name="Hogenkamp D.G."/>
            <person name="Amedeo P."/>
            <person name="Arensburger P."/>
            <person name="Atkinson P.W."/>
            <person name="Bidwell S."/>
            <person name="Biedler J."/>
            <person name="Birney E."/>
            <person name="Bruggner R.V."/>
            <person name="Costas J."/>
            <person name="Coy M.R."/>
            <person name="Crabtree J."/>
            <person name="Crawford M."/>
            <person name="Debruyn B."/>
            <person name="Decaprio D."/>
            <person name="Eiglmeier K."/>
            <person name="Eisenstadt E."/>
            <person name="El-Dorry H."/>
            <person name="Gelbart W.M."/>
            <person name="Gomes S.L."/>
            <person name="Hammond M."/>
            <person name="Hannick L.I."/>
            <person name="Hogan J.R."/>
            <person name="Holmes M.H."/>
            <person name="Jaffe D."/>
            <person name="Johnston J.S."/>
            <person name="Kennedy R.C."/>
            <person name="Koo H."/>
            <person name="Kravitz S."/>
            <person name="Kriventseva E.V."/>
            <person name="Kulp D."/>
            <person name="Labutti K."/>
            <person name="Lee E."/>
            <person name="Li S."/>
            <person name="Lovin D.D."/>
            <person name="Mao C."/>
            <person name="Mauceli E."/>
            <person name="Menck C.F."/>
            <person name="Miller J.R."/>
            <person name="Montgomery P."/>
            <person name="Mori A."/>
            <person name="Nascimento A.L."/>
            <person name="Naveira H.F."/>
            <person name="Nusbaum C."/>
            <person name="O'leary S."/>
            <person name="Orvis J."/>
            <person name="Pertea M."/>
            <person name="Quesneville H."/>
            <person name="Reidenbach K.R."/>
            <person name="Rogers Y.H."/>
            <person name="Roth C.W."/>
            <person name="Schneider J.R."/>
            <person name="Schatz M."/>
            <person name="Shumway M."/>
            <person name="Stanke M."/>
            <person name="Stinson E.O."/>
            <person name="Tubio J.M."/>
            <person name="Vanzee J.P."/>
            <person name="Verjovski-Almeida S."/>
            <person name="Werner D."/>
            <person name="White O."/>
            <person name="Wyder S."/>
            <person name="Zeng Q."/>
            <person name="Zhao Q."/>
            <person name="Zhao Y."/>
            <person name="Hill C.A."/>
            <person name="Raikhel A.S."/>
            <person name="Soares M.B."/>
            <person name="Knudson D.L."/>
            <person name="Lee N.H."/>
            <person name="Galagan J."/>
            <person name="Salzberg S.L."/>
            <person name="Paulsen I.T."/>
            <person name="Dimopoulos G."/>
            <person name="Collins F.H."/>
            <person name="Birren B."/>
            <person name="Fraser-Liggett C.M."/>
            <person name="Severson D.W."/>
        </authorList>
    </citation>
    <scope>NUCLEOTIDE SEQUENCE [LARGE SCALE GENOMIC DNA]</scope>
    <source>
        <strain evidence="6">Liverpool</strain>
    </source>
</reference>
<proteinExistence type="predicted"/>
<dbReference type="OrthoDB" id="430300at2759"/>
<keyword evidence="4 5" id="KW-0472">Membrane</keyword>
<keyword evidence="2 5" id="KW-0812">Transmembrane</keyword>
<feature type="transmembrane region" description="Helical" evidence="5">
    <location>
        <begin position="24"/>
        <end position="45"/>
    </location>
</feature>
<accession>A0A1S4EZP0</accession>
<dbReference type="EMBL" id="CH477224">
    <property type="protein sequence ID" value="EAT47178.1"/>
    <property type="molecule type" value="Genomic_DNA"/>
</dbReference>
<keyword evidence="3 5" id="KW-1133">Transmembrane helix</keyword>
<feature type="transmembrane region" description="Helical" evidence="5">
    <location>
        <begin position="354"/>
        <end position="374"/>
    </location>
</feature>
<dbReference type="Proteomes" id="UP000682892">
    <property type="component" value="Chromosome 1"/>
</dbReference>
<feature type="transmembrane region" description="Helical" evidence="5">
    <location>
        <begin position="445"/>
        <end position="468"/>
    </location>
</feature>
<feature type="transmembrane region" description="Helical" evidence="5">
    <location>
        <begin position="122"/>
        <end position="146"/>
    </location>
</feature>
<evidence type="ECO:0000256" key="4">
    <source>
        <dbReference type="ARBA" id="ARBA00023136"/>
    </source>
</evidence>
<reference evidence="6" key="3">
    <citation type="submission" date="2012-09" db="EMBL/GenBank/DDBJ databases">
        <authorList>
            <consortium name="VectorBase"/>
        </authorList>
    </citation>
    <scope>NUCLEOTIDE SEQUENCE</scope>
    <source>
        <strain evidence="6">Liverpool</strain>
    </source>
</reference>
<dbReference type="PANTHER" id="PTHR23507">
    <property type="entry name" value="ZGC:174356"/>
    <property type="match status" value="1"/>
</dbReference>
<organism evidence="6 7">
    <name type="scientific">Aedes aegypti</name>
    <name type="common">Yellowfever mosquito</name>
    <name type="synonym">Culex aegypti</name>
    <dbReference type="NCBI Taxonomy" id="7159"/>
    <lineage>
        <taxon>Eukaryota</taxon>
        <taxon>Metazoa</taxon>
        <taxon>Ecdysozoa</taxon>
        <taxon>Arthropoda</taxon>
        <taxon>Hexapoda</taxon>
        <taxon>Insecta</taxon>
        <taxon>Pterygota</taxon>
        <taxon>Neoptera</taxon>
        <taxon>Endopterygota</taxon>
        <taxon>Diptera</taxon>
        <taxon>Nematocera</taxon>
        <taxon>Culicoidea</taxon>
        <taxon>Culicidae</taxon>
        <taxon>Culicinae</taxon>
        <taxon>Aedini</taxon>
        <taxon>Aedes</taxon>
        <taxon>Stegomyia</taxon>
    </lineage>
</organism>
<dbReference type="Gene3D" id="1.20.1250.20">
    <property type="entry name" value="MFS general substrate transporter like domains"/>
    <property type="match status" value="1"/>
</dbReference>
<dbReference type="PANTHER" id="PTHR23507:SF39">
    <property type="entry name" value="GH23453P-RELATED"/>
    <property type="match status" value="1"/>
</dbReference>
<dbReference type="SUPFAM" id="SSF103473">
    <property type="entry name" value="MFS general substrate transporter"/>
    <property type="match status" value="1"/>
</dbReference>
<dbReference type="InterPro" id="IPR036259">
    <property type="entry name" value="MFS_trans_sf"/>
</dbReference>
<evidence type="ECO:0000256" key="2">
    <source>
        <dbReference type="ARBA" id="ARBA00022692"/>
    </source>
</evidence>
<evidence type="ECO:0000256" key="1">
    <source>
        <dbReference type="ARBA" id="ARBA00004141"/>
    </source>
</evidence>
<feature type="transmembrane region" description="Helical" evidence="5">
    <location>
        <begin position="287"/>
        <end position="311"/>
    </location>
</feature>
<feature type="transmembrane region" description="Helical" evidence="5">
    <location>
        <begin position="323"/>
        <end position="345"/>
    </location>
</feature>
<dbReference type="KEGG" id="aag:5571821"/>
<dbReference type="GO" id="GO:0016020">
    <property type="term" value="C:membrane"/>
    <property type="evidence" value="ECO:0007669"/>
    <property type="project" value="UniProtKB-SubCell"/>
</dbReference>
<comment type="subcellular location">
    <subcellularLocation>
        <location evidence="1">Membrane</location>
        <topology evidence="1">Multi-pass membrane protein</topology>
    </subcellularLocation>
</comment>
<sequence length="481" mass="53734">MDDPYEDNLLVRVSDGNRSSRRGLFILEPPIFLIFFALNVSTAVFTDQLVYQACTVSLGINRTECDKLGKEYESPEVQALEARVQPYSADILMAESLADSLLPAFMNLFIGPWSDRFGRKPVLLLTFTGCMLSHLFITVICALTSWYRLDPWYYAISFVPSALSGATCTMLTSVFCYLADVTSEQERGNKMSIMEAALYSGMLLGNISSSFILRMTNALTVFGVSTASAILAVLYIVFYIEESIQITAEDRRRTCCSKLRYQFRPSMVLDTFKTCFSWRTNYGRATILLGILTLGGNIFAFEANNTVFFLFVRKQFNWAVRKYSFYASAETVLLVLGNLLATYVLERLIGLTEAAIASIGFFSWMLNSIVIAVATEPWHLYLAITICMLKGATDPMTRAFISKGASPEDMGSIFSFSSTFEALMPLGAAPLYTNVYKHTLSWHPGAFSWISTGVYGLCYCLTMCVCVLQAMRHLSTYPSID</sequence>
<dbReference type="HOGENOM" id="CLU_028365_4_1_1"/>
<gene>
    <name evidence="6" type="ORF">AaeL_AAEL001691</name>
</gene>
<evidence type="ECO:0000256" key="5">
    <source>
        <dbReference type="SAM" id="Phobius"/>
    </source>
</evidence>
<dbReference type="Pfam" id="PF07690">
    <property type="entry name" value="MFS_1"/>
    <property type="match status" value="1"/>
</dbReference>
<dbReference type="InterPro" id="IPR011701">
    <property type="entry name" value="MFS"/>
</dbReference>
<name>A0A1S4EZP0_AEDAE</name>
<reference evidence="6" key="1">
    <citation type="submission" date="2005-10" db="EMBL/GenBank/DDBJ databases">
        <authorList>
            <person name="Loftus B.J."/>
            <person name="Nene V.M."/>
            <person name="Hannick L.I."/>
            <person name="Bidwell S."/>
            <person name="Haas B."/>
            <person name="Amedeo P."/>
            <person name="Orvis J."/>
            <person name="Wortman J.R."/>
            <person name="White O.R."/>
            <person name="Salzberg S."/>
            <person name="Shumway M."/>
            <person name="Koo H."/>
            <person name="Zhao Y."/>
            <person name="Holmes M."/>
            <person name="Miller J."/>
            <person name="Schatz M."/>
            <person name="Pop M."/>
            <person name="Pai G."/>
            <person name="Utterback T."/>
            <person name="Rogers Y.-H."/>
            <person name="Kravitz S."/>
            <person name="Fraser C.M."/>
        </authorList>
    </citation>
    <scope>NUCLEOTIDE SEQUENCE</scope>
    <source>
        <strain evidence="6">Liverpool</strain>
    </source>
</reference>
<evidence type="ECO:0000313" key="7">
    <source>
        <dbReference type="Proteomes" id="UP000682892"/>
    </source>
</evidence>
<feature type="transmembrane region" description="Helical" evidence="5">
    <location>
        <begin position="219"/>
        <end position="240"/>
    </location>
</feature>
<feature type="transmembrane region" description="Helical" evidence="5">
    <location>
        <begin position="152"/>
        <end position="179"/>
    </location>
</feature>
<dbReference type="OMA" id="NLFIGPW"/>
<evidence type="ECO:0000313" key="6">
    <source>
        <dbReference type="EMBL" id="EAT47178.1"/>
    </source>
</evidence>